<comment type="caution">
    <text evidence="4">The sequence shown here is derived from an EMBL/GenBank/DDBJ whole genome shotgun (WGS) entry which is preliminary data.</text>
</comment>
<accession>A0A8S3I351</accession>
<dbReference type="InterPro" id="IPR019734">
    <property type="entry name" value="TPR_rpt"/>
</dbReference>
<sequence>KGEDPTETLVKLGIVHYNRYDYNQALEYHSRALKLQHDNHEADKILMANNLIGMANAHWGKDNLPEALNHAEEALKINESPEYRNDLNLAVNLTILANIHHKGGNNARAFKFVQRAMAILQRSRSPDSLTLASVLNNLGAIQVALTLYFDAHTSLNRALKICKKILPEGNPKRVTMETNIRRTKEIIKQIEAFENKKRNRLNNAAVL</sequence>
<dbReference type="PANTHER" id="PTHR45641:SF19">
    <property type="entry name" value="NEPHROCYSTIN-3"/>
    <property type="match status" value="1"/>
</dbReference>
<proteinExistence type="predicted"/>
<feature type="non-terminal residue" evidence="4">
    <location>
        <position position="1"/>
    </location>
</feature>
<dbReference type="PROSITE" id="PS50005">
    <property type="entry name" value="TPR"/>
    <property type="match status" value="1"/>
</dbReference>
<dbReference type="Gene3D" id="1.25.40.10">
    <property type="entry name" value="Tetratricopeptide repeat domain"/>
    <property type="match status" value="1"/>
</dbReference>
<dbReference type="EMBL" id="CAJOBI010327319">
    <property type="protein sequence ID" value="CAF5193734.1"/>
    <property type="molecule type" value="Genomic_DNA"/>
</dbReference>
<dbReference type="InterPro" id="IPR011990">
    <property type="entry name" value="TPR-like_helical_dom_sf"/>
</dbReference>
<dbReference type="AlphaFoldDB" id="A0A8S3I351"/>
<evidence type="ECO:0000313" key="4">
    <source>
        <dbReference type="EMBL" id="CAF5193734.1"/>
    </source>
</evidence>
<evidence type="ECO:0000256" key="1">
    <source>
        <dbReference type="ARBA" id="ARBA00022737"/>
    </source>
</evidence>
<dbReference type="SMART" id="SM00028">
    <property type="entry name" value="TPR"/>
    <property type="match status" value="4"/>
</dbReference>
<evidence type="ECO:0000256" key="2">
    <source>
        <dbReference type="ARBA" id="ARBA00022803"/>
    </source>
</evidence>
<dbReference type="SUPFAM" id="SSF48452">
    <property type="entry name" value="TPR-like"/>
    <property type="match status" value="1"/>
</dbReference>
<feature type="repeat" description="TPR" evidence="3">
    <location>
        <begin position="6"/>
        <end position="39"/>
    </location>
</feature>
<name>A0A8S3I351_9BILA</name>
<gene>
    <name evidence="4" type="ORF">SMN809_LOCUS73172</name>
</gene>
<reference evidence="4" key="1">
    <citation type="submission" date="2021-02" db="EMBL/GenBank/DDBJ databases">
        <authorList>
            <person name="Nowell W R."/>
        </authorList>
    </citation>
    <scope>NUCLEOTIDE SEQUENCE</scope>
</reference>
<organism evidence="4 5">
    <name type="scientific">Rotaria magnacalcarata</name>
    <dbReference type="NCBI Taxonomy" id="392030"/>
    <lineage>
        <taxon>Eukaryota</taxon>
        <taxon>Metazoa</taxon>
        <taxon>Spiralia</taxon>
        <taxon>Gnathifera</taxon>
        <taxon>Rotifera</taxon>
        <taxon>Eurotatoria</taxon>
        <taxon>Bdelloidea</taxon>
        <taxon>Philodinida</taxon>
        <taxon>Philodinidae</taxon>
        <taxon>Rotaria</taxon>
    </lineage>
</organism>
<keyword evidence="1" id="KW-0677">Repeat</keyword>
<evidence type="ECO:0000313" key="5">
    <source>
        <dbReference type="Proteomes" id="UP000676336"/>
    </source>
</evidence>
<keyword evidence="2 3" id="KW-0802">TPR repeat</keyword>
<evidence type="ECO:0000256" key="3">
    <source>
        <dbReference type="PROSITE-ProRule" id="PRU00339"/>
    </source>
</evidence>
<dbReference type="Proteomes" id="UP000676336">
    <property type="component" value="Unassembled WGS sequence"/>
</dbReference>
<dbReference type="PANTHER" id="PTHR45641">
    <property type="entry name" value="TETRATRICOPEPTIDE REPEAT PROTEIN (AFU_ORTHOLOGUE AFUA_6G03870)"/>
    <property type="match status" value="1"/>
</dbReference>
<dbReference type="Pfam" id="PF13424">
    <property type="entry name" value="TPR_12"/>
    <property type="match status" value="2"/>
</dbReference>
<protein>
    <submittedName>
        <fullName evidence="4">Uncharacterized protein</fullName>
    </submittedName>
</protein>